<dbReference type="EMBL" id="JAIWYP010000005">
    <property type="protein sequence ID" value="KAH3822110.1"/>
    <property type="molecule type" value="Genomic_DNA"/>
</dbReference>
<reference evidence="1" key="1">
    <citation type="journal article" date="2019" name="bioRxiv">
        <title>The Genome of the Zebra Mussel, Dreissena polymorpha: A Resource for Invasive Species Research.</title>
        <authorList>
            <person name="McCartney M.A."/>
            <person name="Auch B."/>
            <person name="Kono T."/>
            <person name="Mallez S."/>
            <person name="Zhang Y."/>
            <person name="Obille A."/>
            <person name="Becker A."/>
            <person name="Abrahante J.E."/>
            <person name="Garbe J."/>
            <person name="Badalamenti J.P."/>
            <person name="Herman A."/>
            <person name="Mangelson H."/>
            <person name="Liachko I."/>
            <person name="Sullivan S."/>
            <person name="Sone E.D."/>
            <person name="Koren S."/>
            <person name="Silverstein K.A.T."/>
            <person name="Beckman K.B."/>
            <person name="Gohl D.M."/>
        </authorList>
    </citation>
    <scope>NUCLEOTIDE SEQUENCE</scope>
    <source>
        <strain evidence="1">Duluth1</strain>
        <tissue evidence="1">Whole animal</tissue>
    </source>
</reference>
<reference evidence="1" key="2">
    <citation type="submission" date="2020-11" db="EMBL/GenBank/DDBJ databases">
        <authorList>
            <person name="McCartney M.A."/>
            <person name="Auch B."/>
            <person name="Kono T."/>
            <person name="Mallez S."/>
            <person name="Becker A."/>
            <person name="Gohl D.M."/>
            <person name="Silverstein K.A.T."/>
            <person name="Koren S."/>
            <person name="Bechman K.B."/>
            <person name="Herman A."/>
            <person name="Abrahante J.E."/>
            <person name="Garbe J."/>
        </authorList>
    </citation>
    <scope>NUCLEOTIDE SEQUENCE</scope>
    <source>
        <strain evidence="1">Duluth1</strain>
        <tissue evidence="1">Whole animal</tissue>
    </source>
</reference>
<evidence type="ECO:0000313" key="2">
    <source>
        <dbReference type="Proteomes" id="UP000828390"/>
    </source>
</evidence>
<name>A0A9D4JRP6_DREPO</name>
<dbReference type="Proteomes" id="UP000828390">
    <property type="component" value="Unassembled WGS sequence"/>
</dbReference>
<keyword evidence="2" id="KW-1185">Reference proteome</keyword>
<organism evidence="1 2">
    <name type="scientific">Dreissena polymorpha</name>
    <name type="common">Zebra mussel</name>
    <name type="synonym">Mytilus polymorpha</name>
    <dbReference type="NCBI Taxonomy" id="45954"/>
    <lineage>
        <taxon>Eukaryota</taxon>
        <taxon>Metazoa</taxon>
        <taxon>Spiralia</taxon>
        <taxon>Lophotrochozoa</taxon>
        <taxon>Mollusca</taxon>
        <taxon>Bivalvia</taxon>
        <taxon>Autobranchia</taxon>
        <taxon>Heteroconchia</taxon>
        <taxon>Euheterodonta</taxon>
        <taxon>Imparidentia</taxon>
        <taxon>Neoheterodontei</taxon>
        <taxon>Myida</taxon>
        <taxon>Dreissenoidea</taxon>
        <taxon>Dreissenidae</taxon>
        <taxon>Dreissena</taxon>
    </lineage>
</organism>
<proteinExistence type="predicted"/>
<sequence>MPASLIYSQARASPKQENPGEYVLRLQERMLKARWPGNTLERSLDAAKKSKMPSCPFITIKSATWCGVCTRLGKSASILS</sequence>
<gene>
    <name evidence="1" type="ORF">DPMN_123881</name>
</gene>
<accession>A0A9D4JRP6</accession>
<dbReference type="AlphaFoldDB" id="A0A9D4JRP6"/>
<protein>
    <submittedName>
        <fullName evidence="1">Uncharacterized protein</fullName>
    </submittedName>
</protein>
<evidence type="ECO:0000313" key="1">
    <source>
        <dbReference type="EMBL" id="KAH3822110.1"/>
    </source>
</evidence>
<comment type="caution">
    <text evidence="1">The sequence shown here is derived from an EMBL/GenBank/DDBJ whole genome shotgun (WGS) entry which is preliminary data.</text>
</comment>